<organism evidence="1">
    <name type="scientific">gut metagenome</name>
    <dbReference type="NCBI Taxonomy" id="749906"/>
    <lineage>
        <taxon>unclassified sequences</taxon>
        <taxon>metagenomes</taxon>
        <taxon>organismal metagenomes</taxon>
    </lineage>
</organism>
<dbReference type="EMBL" id="AMCI01004636">
    <property type="protein sequence ID" value="EJW97682.1"/>
    <property type="molecule type" value="Genomic_DNA"/>
</dbReference>
<evidence type="ECO:0000313" key="1">
    <source>
        <dbReference type="EMBL" id="EJW97682.1"/>
    </source>
</evidence>
<comment type="caution">
    <text evidence="1">The sequence shown here is derived from an EMBL/GenBank/DDBJ whole genome shotgun (WGS) entry which is preliminary data.</text>
</comment>
<proteinExistence type="predicted"/>
<protein>
    <submittedName>
        <fullName evidence="1">Uncharacterized protein</fullName>
    </submittedName>
</protein>
<accession>J9G7D3</accession>
<sequence length="55" mass="6632">MFRHPEQKLFLEKNLAPFQQEAEFEEELHLSRLAVHEYVDLKEFSNSFLPSFYDG</sequence>
<gene>
    <name evidence="1" type="ORF">EVA_14211</name>
</gene>
<name>J9G7D3_9ZZZZ</name>
<dbReference type="AlphaFoldDB" id="J9G7D3"/>
<reference evidence="1" key="1">
    <citation type="journal article" date="2012" name="PLoS ONE">
        <title>Gene sets for utilization of primary and secondary nutrition supplies in the distal gut of endangered iberian lynx.</title>
        <authorList>
            <person name="Alcaide M."/>
            <person name="Messina E."/>
            <person name="Richter M."/>
            <person name="Bargiela R."/>
            <person name="Peplies J."/>
            <person name="Huws S.A."/>
            <person name="Newbold C.J."/>
            <person name="Golyshin P.N."/>
            <person name="Simon M.A."/>
            <person name="Lopez G."/>
            <person name="Yakimov M.M."/>
            <person name="Ferrer M."/>
        </authorList>
    </citation>
    <scope>NUCLEOTIDE SEQUENCE</scope>
</reference>